<dbReference type="GO" id="GO:0004604">
    <property type="term" value="F:phosphoadenylyl-sulfate reductase (thioredoxin) activity"/>
    <property type="evidence" value="ECO:0007669"/>
    <property type="project" value="TreeGrafter"/>
</dbReference>
<organism evidence="4 5">
    <name type="scientific">Brevundimonas abyssalis TAR-001</name>
    <dbReference type="NCBI Taxonomy" id="1391729"/>
    <lineage>
        <taxon>Bacteria</taxon>
        <taxon>Pseudomonadati</taxon>
        <taxon>Pseudomonadota</taxon>
        <taxon>Alphaproteobacteria</taxon>
        <taxon>Caulobacterales</taxon>
        <taxon>Caulobacteraceae</taxon>
        <taxon>Brevundimonas</taxon>
    </lineage>
</organism>
<protein>
    <submittedName>
        <fullName evidence="4">Phosphoadenylyl-sulfate reductase [thioredoxin] / adenylyl-sulfate reductase [thioredoxin]</fullName>
    </submittedName>
</protein>
<dbReference type="GO" id="GO:0019379">
    <property type="term" value="P:sulfate assimilation, phosphoadenylyl sulfate reduction by phosphoadenylyl-sulfate reductase (thioredoxin)"/>
    <property type="evidence" value="ECO:0007669"/>
    <property type="project" value="TreeGrafter"/>
</dbReference>
<sequence length="350" mass="37899">MRLLDPLPETDEPDGAIPGDTPLAEVEAAAVGANRLTIRFGAFRDGRGFSLASILRERGYGGELIAAGDLLPDQARHLKRSGFDAVRLNAGADPAEWRAMLAVIDTVYQPASDVAVPVWHRRAAVETLEQKAARLDARYRDADPETVLAAAHREFPGRIAQLSSFGAEAAVSLHLLAQVDPATPVLFLDTGQHFLQTLSYRDKLTARLGLTNVKIVLPDAAERAGEDPKNDMWRSDPDACCDLRKVRPLGRAAAAYDALITGRKRYQATTRERLAVFEVLDGQVRVNPLANLDADEVEARFDDHDLPAHPLADQATLRSVAGPAPARCGRARMPARAAGPAPTRWSAAFT</sequence>
<dbReference type="NCBIfam" id="NF002537">
    <property type="entry name" value="PRK02090.1"/>
    <property type="match status" value="1"/>
</dbReference>
<keyword evidence="5" id="KW-1185">Reference proteome</keyword>
<dbReference type="InterPro" id="IPR008318">
    <property type="entry name" value="UCP030820"/>
</dbReference>
<dbReference type="PANTHER" id="PTHR46509">
    <property type="entry name" value="PHOSPHOADENOSINE PHOSPHOSULFATE REDUCTASE"/>
    <property type="match status" value="1"/>
</dbReference>
<evidence type="ECO:0000313" key="4">
    <source>
        <dbReference type="EMBL" id="GAD60140.1"/>
    </source>
</evidence>
<dbReference type="GO" id="GO:0005737">
    <property type="term" value="C:cytoplasm"/>
    <property type="evidence" value="ECO:0007669"/>
    <property type="project" value="TreeGrafter"/>
</dbReference>
<evidence type="ECO:0000259" key="3">
    <source>
        <dbReference type="Pfam" id="PF01507"/>
    </source>
</evidence>
<evidence type="ECO:0000256" key="2">
    <source>
        <dbReference type="ARBA" id="ARBA00024327"/>
    </source>
</evidence>
<dbReference type="AlphaFoldDB" id="A0A8E0ND45"/>
<comment type="similarity">
    <text evidence="1">Belongs to the PAPS reductase family. CysH subfamily.</text>
</comment>
<accession>A0A8E0ND45</accession>
<reference evidence="5" key="1">
    <citation type="journal article" date="2013" name="Genome Announc.">
        <title>Draft Genome Sequence of the Dimorphic Prosthecate Bacterium Brevundimonas abyssalis TAR-001T.</title>
        <authorList>
            <person name="Tsubouchi T."/>
            <person name="Nishi S."/>
            <person name="Usui K."/>
            <person name="Shimane Y."/>
            <person name="Takaki Y."/>
            <person name="Maruyama T."/>
            <person name="Hatada Y."/>
        </authorList>
    </citation>
    <scope>NUCLEOTIDE SEQUENCE [LARGE SCALE GENOMIC DNA]</scope>
    <source>
        <strain evidence="5">TAR-001</strain>
    </source>
</reference>
<dbReference type="InterPro" id="IPR002500">
    <property type="entry name" value="PAPS_reduct_dom"/>
</dbReference>
<evidence type="ECO:0000256" key="1">
    <source>
        <dbReference type="ARBA" id="ARBA00009732"/>
    </source>
</evidence>
<name>A0A8E0ND45_9CAUL</name>
<dbReference type="SUPFAM" id="SSF52402">
    <property type="entry name" value="Adenine nucleotide alpha hydrolases-like"/>
    <property type="match status" value="1"/>
</dbReference>
<comment type="caution">
    <text evidence="4">The sequence shown here is derived from an EMBL/GenBank/DDBJ whole genome shotgun (WGS) entry which is preliminary data.</text>
</comment>
<comment type="pathway">
    <text evidence="2">Sulfur metabolism; hydrogen sulfide biosynthesis; sulfite from sulfate.</text>
</comment>
<evidence type="ECO:0000313" key="5">
    <source>
        <dbReference type="Proteomes" id="UP000016569"/>
    </source>
</evidence>
<proteinExistence type="inferred from homology"/>
<feature type="domain" description="Phosphoadenosine phosphosulphate reductase" evidence="3">
    <location>
        <begin position="159"/>
        <end position="315"/>
    </location>
</feature>
<dbReference type="Pfam" id="PF06073">
    <property type="entry name" value="DUF934"/>
    <property type="match status" value="1"/>
</dbReference>
<dbReference type="EMBL" id="BATC01000054">
    <property type="protein sequence ID" value="GAD60140.1"/>
    <property type="molecule type" value="Genomic_DNA"/>
</dbReference>
<dbReference type="Pfam" id="PF01507">
    <property type="entry name" value="PAPS_reduct"/>
    <property type="match status" value="1"/>
</dbReference>
<dbReference type="InterPro" id="IPR014729">
    <property type="entry name" value="Rossmann-like_a/b/a_fold"/>
</dbReference>
<dbReference type="Gene3D" id="3.40.50.620">
    <property type="entry name" value="HUPs"/>
    <property type="match status" value="1"/>
</dbReference>
<gene>
    <name evidence="4" type="ORF">MBEBAB_2390</name>
</gene>
<dbReference type="Proteomes" id="UP000016569">
    <property type="component" value="Unassembled WGS sequence"/>
</dbReference>
<dbReference type="RefSeq" id="WP_021698234.1">
    <property type="nucleotide sequence ID" value="NZ_BATC01000054.1"/>
</dbReference>
<dbReference type="PANTHER" id="PTHR46509:SF1">
    <property type="entry name" value="PHOSPHOADENOSINE PHOSPHOSULFATE REDUCTASE"/>
    <property type="match status" value="1"/>
</dbReference>